<sequence>MKTFKLHLIRHGLTAGNLDGRYIGGGTDLPLCDEGRAQLAELQARFEYPAVDTVFSSPMLRAVETANILFPGAAHQFTVHDLREAHFGVFEDRPVKELVKDPDFSRWITPGSGFTPAGAEPTADFHRRCGESLLKLFEYMIRMDVTEAACVTHGGVIVSMLAQHALPSRRPEQWMADPGCGYTVQTDVQLWMRDKMVEAIDIVPFGYADTLRGQAETENNEAYQ</sequence>
<dbReference type="InterPro" id="IPR013078">
    <property type="entry name" value="His_Pase_superF_clade-1"/>
</dbReference>
<dbReference type="PANTHER" id="PTHR48100">
    <property type="entry name" value="BROAD-SPECIFICITY PHOSPHATASE YOR283W-RELATED"/>
    <property type="match status" value="1"/>
</dbReference>
<evidence type="ECO:0000313" key="1">
    <source>
        <dbReference type="EMBL" id="HIW07948.1"/>
    </source>
</evidence>
<reference evidence="1" key="2">
    <citation type="submission" date="2021-04" db="EMBL/GenBank/DDBJ databases">
        <authorList>
            <person name="Gilroy R."/>
        </authorList>
    </citation>
    <scope>NUCLEOTIDE SEQUENCE</scope>
    <source>
        <strain evidence="1">ChiHcolR34-3080</strain>
    </source>
</reference>
<dbReference type="PANTHER" id="PTHR48100:SF1">
    <property type="entry name" value="HISTIDINE PHOSPHATASE FAMILY PROTEIN-RELATED"/>
    <property type="match status" value="1"/>
</dbReference>
<dbReference type="Gene3D" id="3.40.50.1240">
    <property type="entry name" value="Phosphoglycerate mutase-like"/>
    <property type="match status" value="1"/>
</dbReference>
<protein>
    <submittedName>
        <fullName evidence="1">Histidine phosphatase family protein</fullName>
    </submittedName>
</protein>
<proteinExistence type="predicted"/>
<accession>A0A9D1Q8N1</accession>
<dbReference type="Proteomes" id="UP000823933">
    <property type="component" value="Unassembled WGS sequence"/>
</dbReference>
<comment type="caution">
    <text evidence="1">The sequence shown here is derived from an EMBL/GenBank/DDBJ whole genome shotgun (WGS) entry which is preliminary data.</text>
</comment>
<dbReference type="SUPFAM" id="SSF53254">
    <property type="entry name" value="Phosphoglycerate mutase-like"/>
    <property type="match status" value="1"/>
</dbReference>
<dbReference type="Pfam" id="PF00300">
    <property type="entry name" value="His_Phos_1"/>
    <property type="match status" value="1"/>
</dbReference>
<dbReference type="CDD" id="cd07067">
    <property type="entry name" value="HP_PGM_like"/>
    <property type="match status" value="1"/>
</dbReference>
<dbReference type="InterPro" id="IPR050275">
    <property type="entry name" value="PGM_Phosphatase"/>
</dbReference>
<dbReference type="InterPro" id="IPR029033">
    <property type="entry name" value="His_PPase_superfam"/>
</dbReference>
<reference evidence="1" key="1">
    <citation type="journal article" date="2021" name="PeerJ">
        <title>Extensive microbial diversity within the chicken gut microbiome revealed by metagenomics and culture.</title>
        <authorList>
            <person name="Gilroy R."/>
            <person name="Ravi A."/>
            <person name="Getino M."/>
            <person name="Pursley I."/>
            <person name="Horton D.L."/>
            <person name="Alikhan N.F."/>
            <person name="Baker D."/>
            <person name="Gharbi K."/>
            <person name="Hall N."/>
            <person name="Watson M."/>
            <person name="Adriaenssens E.M."/>
            <person name="Foster-Nyarko E."/>
            <person name="Jarju S."/>
            <person name="Secka A."/>
            <person name="Antonio M."/>
            <person name="Oren A."/>
            <person name="Chaudhuri R.R."/>
            <person name="La Ragione R."/>
            <person name="Hildebrand F."/>
            <person name="Pallen M.J."/>
        </authorList>
    </citation>
    <scope>NUCLEOTIDE SEQUENCE</scope>
    <source>
        <strain evidence="1">ChiHcolR34-3080</strain>
    </source>
</reference>
<dbReference type="SMART" id="SM00855">
    <property type="entry name" value="PGAM"/>
    <property type="match status" value="1"/>
</dbReference>
<gene>
    <name evidence="1" type="ORF">H9890_00935</name>
</gene>
<dbReference type="EMBL" id="DXHQ01000011">
    <property type="protein sequence ID" value="HIW07948.1"/>
    <property type="molecule type" value="Genomic_DNA"/>
</dbReference>
<dbReference type="AlphaFoldDB" id="A0A9D1Q8N1"/>
<organism evidence="1 2">
    <name type="scientific">Candidatus Faecalibacterium intestinigallinarum</name>
    <dbReference type="NCBI Taxonomy" id="2838581"/>
    <lineage>
        <taxon>Bacteria</taxon>
        <taxon>Bacillati</taxon>
        <taxon>Bacillota</taxon>
        <taxon>Clostridia</taxon>
        <taxon>Eubacteriales</taxon>
        <taxon>Oscillospiraceae</taxon>
        <taxon>Faecalibacterium</taxon>
    </lineage>
</organism>
<name>A0A9D1Q8N1_9FIRM</name>
<evidence type="ECO:0000313" key="2">
    <source>
        <dbReference type="Proteomes" id="UP000823933"/>
    </source>
</evidence>
<dbReference type="GO" id="GO:0016791">
    <property type="term" value="F:phosphatase activity"/>
    <property type="evidence" value="ECO:0007669"/>
    <property type="project" value="TreeGrafter"/>
</dbReference>
<dbReference type="GO" id="GO:0005737">
    <property type="term" value="C:cytoplasm"/>
    <property type="evidence" value="ECO:0007669"/>
    <property type="project" value="TreeGrafter"/>
</dbReference>